<dbReference type="RefSeq" id="WP_087490071.1">
    <property type="nucleotide sequence ID" value="NZ_CP015579.1"/>
</dbReference>
<reference evidence="4 5" key="1">
    <citation type="submission" date="2016-05" db="EMBL/GenBank/DDBJ databases">
        <title>Complete genome sequence of two 2,5-diketo-D-glunonic acid producing strain Tatumella citrea.</title>
        <authorList>
            <person name="Duan C."/>
            <person name="Yang J."/>
            <person name="Yang S."/>
        </authorList>
    </citation>
    <scope>NUCLEOTIDE SEQUENCE [LARGE SCALE GENOMIC DNA]</scope>
    <source>
        <strain evidence="3 4">ATCC 39140</strain>
        <strain evidence="2 5">DSM 13699</strain>
    </source>
</reference>
<feature type="domain" description="DM13" evidence="1">
    <location>
        <begin position="53"/>
        <end position="158"/>
    </location>
</feature>
<dbReference type="Proteomes" id="UP000195814">
    <property type="component" value="Chromosome"/>
</dbReference>
<protein>
    <recommendedName>
        <fullName evidence="1">DM13 domain-containing protein</fullName>
    </recommendedName>
</protein>
<sequence length="158" mass="17670">MKKNIKALLVVSHLVLLGVGFAAGIYVLPVLTAEKNADSAEILQVRQNARYTGEFVKNQQGSNAVHWVDGKLFVSDHGIAFEGSVAPGPDYKIYLTKTQANDRQEFLKIKPDSLYIGDLKNFGNFKKNLPNGVNIDEYTTVQIWCERFSQFIGSAQYR</sequence>
<evidence type="ECO:0000313" key="4">
    <source>
        <dbReference type="Proteomes" id="UP000195729"/>
    </source>
</evidence>
<evidence type="ECO:0000313" key="5">
    <source>
        <dbReference type="Proteomes" id="UP000195814"/>
    </source>
</evidence>
<organism evidence="2 5">
    <name type="scientific">Tatumella citrea</name>
    <name type="common">Pantoea citrea</name>
    <dbReference type="NCBI Taxonomy" id="53336"/>
    <lineage>
        <taxon>Bacteria</taxon>
        <taxon>Pseudomonadati</taxon>
        <taxon>Pseudomonadota</taxon>
        <taxon>Gammaproteobacteria</taxon>
        <taxon>Enterobacterales</taxon>
        <taxon>Erwiniaceae</taxon>
        <taxon>Tatumella</taxon>
    </lineage>
</organism>
<evidence type="ECO:0000259" key="1">
    <source>
        <dbReference type="PROSITE" id="PS51549"/>
    </source>
</evidence>
<dbReference type="EMBL" id="CP015579">
    <property type="protein sequence ID" value="ARU95719.1"/>
    <property type="molecule type" value="Genomic_DNA"/>
</dbReference>
<name>A0A1Y0LDH8_TATCI</name>
<evidence type="ECO:0000313" key="2">
    <source>
        <dbReference type="EMBL" id="ARU95719.1"/>
    </source>
</evidence>
<dbReference type="KEGG" id="tci:A7K98_19565"/>
<dbReference type="Pfam" id="PF10517">
    <property type="entry name" value="DM13"/>
    <property type="match status" value="1"/>
</dbReference>
<dbReference type="InterPro" id="IPR019545">
    <property type="entry name" value="DM13_domain"/>
</dbReference>
<dbReference type="PROSITE" id="PS51549">
    <property type="entry name" value="DM13"/>
    <property type="match status" value="1"/>
</dbReference>
<evidence type="ECO:0000313" key="3">
    <source>
        <dbReference type="EMBL" id="ARU99759.1"/>
    </source>
</evidence>
<keyword evidence="4" id="KW-1185">Reference proteome</keyword>
<dbReference type="EMBL" id="CP015581">
    <property type="protein sequence ID" value="ARU99759.1"/>
    <property type="molecule type" value="Genomic_DNA"/>
</dbReference>
<dbReference type="OrthoDB" id="6106486at2"/>
<accession>A0A1Y0LDH8</accession>
<dbReference type="AlphaFoldDB" id="A0A1Y0LDH8"/>
<dbReference type="Proteomes" id="UP000195729">
    <property type="component" value="Chromosome"/>
</dbReference>
<gene>
    <name evidence="2" type="ORF">A7K98_19565</name>
    <name evidence="3" type="ORF">A7K99_19550</name>
</gene>
<proteinExistence type="predicted"/>